<dbReference type="SUPFAM" id="SSF52058">
    <property type="entry name" value="L domain-like"/>
    <property type="match status" value="2"/>
</dbReference>
<evidence type="ECO:0000313" key="1">
    <source>
        <dbReference type="EMBL" id="JAP95463.1"/>
    </source>
</evidence>
<proteinExistence type="predicted"/>
<sequence length="323" mass="36965">INAYIESVGVCSFGNCSSLQFINSNNIQSLNWGSFVNCSALISFISDKITEIPANCFSGCCNLLGIIAENVETVDVDAFKNCVLLSQLILPKLTINNSIQRFTQLKVLKCNGMIKNRVNITQNIEILESQHNYLLKLNNQTLISNQIFSNMMQQLTLVFSAQIRYLISNAVKIPSRCFYDSLLIKVTLPNCKEFQFESFALSKCLVVVQVPNLEILGNYCLMRCYNLRRLSSNSLKTIGMHALAHCYNLQTLRSNKLESIEEKAFYENFSLTNLNLANITNVHKSAFERCFNFRQRNEKSQCFDQFNSLIKKMKLLHQYIQFE</sequence>
<dbReference type="Gene3D" id="3.80.10.10">
    <property type="entry name" value="Ribonuclease Inhibitor"/>
    <property type="match status" value="2"/>
</dbReference>
<accession>A0A146KFI1</accession>
<name>A0A146KFI1_9EUKA</name>
<dbReference type="Pfam" id="PF13306">
    <property type="entry name" value="LRR_5"/>
    <property type="match status" value="2"/>
</dbReference>
<dbReference type="InterPro" id="IPR026906">
    <property type="entry name" value="LRR_5"/>
</dbReference>
<dbReference type="PANTHER" id="PTHR45661:SF3">
    <property type="entry name" value="IG-LIKE DOMAIN-CONTAINING PROTEIN"/>
    <property type="match status" value="1"/>
</dbReference>
<dbReference type="AlphaFoldDB" id="A0A146KFI1"/>
<reference evidence="1" key="1">
    <citation type="submission" date="2015-07" db="EMBL/GenBank/DDBJ databases">
        <title>Adaptation to a free-living lifestyle via gene acquisitions in the diplomonad Trepomonas sp. PC1.</title>
        <authorList>
            <person name="Xu F."/>
            <person name="Jerlstrom-Hultqvist J."/>
            <person name="Kolisko M."/>
            <person name="Simpson A.G.B."/>
            <person name="Roger A.J."/>
            <person name="Svard S.G."/>
            <person name="Andersson J.O."/>
        </authorList>
    </citation>
    <scope>NUCLEOTIDE SEQUENCE</scope>
    <source>
        <strain evidence="1">PC1</strain>
    </source>
</reference>
<feature type="non-terminal residue" evidence="1">
    <location>
        <position position="1"/>
    </location>
</feature>
<dbReference type="InterPro" id="IPR053139">
    <property type="entry name" value="Surface_bspA-like"/>
</dbReference>
<dbReference type="InterPro" id="IPR032675">
    <property type="entry name" value="LRR_dom_sf"/>
</dbReference>
<organism evidence="1">
    <name type="scientific">Trepomonas sp. PC1</name>
    <dbReference type="NCBI Taxonomy" id="1076344"/>
    <lineage>
        <taxon>Eukaryota</taxon>
        <taxon>Metamonada</taxon>
        <taxon>Diplomonadida</taxon>
        <taxon>Hexamitidae</taxon>
        <taxon>Hexamitinae</taxon>
        <taxon>Trepomonas</taxon>
    </lineage>
</organism>
<protein>
    <submittedName>
        <fullName evidence="1">Leucine rich repeats-containing protein</fullName>
    </submittedName>
</protein>
<dbReference type="EMBL" id="GDID01001143">
    <property type="protein sequence ID" value="JAP95463.1"/>
    <property type="molecule type" value="Transcribed_RNA"/>
</dbReference>
<gene>
    <name evidence="1" type="ORF">TPC1_11542</name>
</gene>
<dbReference type="PANTHER" id="PTHR45661">
    <property type="entry name" value="SURFACE ANTIGEN"/>
    <property type="match status" value="1"/>
</dbReference>